<evidence type="ECO:0000256" key="1">
    <source>
        <dbReference type="ARBA" id="ARBA00008324"/>
    </source>
</evidence>
<organism evidence="4 5">
    <name type="scientific">Halostreptopolyspora alba</name>
    <dbReference type="NCBI Taxonomy" id="2487137"/>
    <lineage>
        <taxon>Bacteria</taxon>
        <taxon>Bacillati</taxon>
        <taxon>Actinomycetota</taxon>
        <taxon>Actinomycetes</taxon>
        <taxon>Streptosporangiales</taxon>
        <taxon>Nocardiopsidaceae</taxon>
        <taxon>Halostreptopolyspora</taxon>
    </lineage>
</organism>
<reference evidence="4 5" key="1">
    <citation type="submission" date="2018-11" db="EMBL/GenBank/DDBJ databases">
        <title>The genome draft of YIM 96095.</title>
        <authorList>
            <person name="Tang S.-K."/>
            <person name="Chunyu W.-X."/>
            <person name="Feng Y.-Z."/>
        </authorList>
    </citation>
    <scope>NUCLEOTIDE SEQUENCE [LARGE SCALE GENOMIC DNA]</scope>
    <source>
        <strain evidence="4 5">YIM 96095</strain>
    </source>
</reference>
<name>A0A3N0EFE0_9ACTN</name>
<dbReference type="PANTHER" id="PTHR43240:SF5">
    <property type="entry name" value="1,4-DIHYDROXY-2-NAPHTHOYL-COA THIOESTERASE 1"/>
    <property type="match status" value="1"/>
</dbReference>
<dbReference type="GO" id="GO:0005829">
    <property type="term" value="C:cytosol"/>
    <property type="evidence" value="ECO:0007669"/>
    <property type="project" value="TreeGrafter"/>
</dbReference>
<dbReference type="Proteomes" id="UP000269198">
    <property type="component" value="Unassembled WGS sequence"/>
</dbReference>
<keyword evidence="5" id="KW-1185">Reference proteome</keyword>
<evidence type="ECO:0000313" key="5">
    <source>
        <dbReference type="Proteomes" id="UP000269198"/>
    </source>
</evidence>
<gene>
    <name evidence="4" type="ORF">EFW17_04800</name>
</gene>
<dbReference type="InterPro" id="IPR006683">
    <property type="entry name" value="Thioestr_dom"/>
</dbReference>
<dbReference type="GO" id="GO:0061522">
    <property type="term" value="F:1,4-dihydroxy-2-naphthoyl-CoA thioesterase activity"/>
    <property type="evidence" value="ECO:0007669"/>
    <property type="project" value="TreeGrafter"/>
</dbReference>
<dbReference type="CDD" id="cd03443">
    <property type="entry name" value="PaaI_thioesterase"/>
    <property type="match status" value="1"/>
</dbReference>
<proteinExistence type="inferred from homology"/>
<sequence length="139" mass="14619">MTVETEELARLLGDENAGGHLGESMGLELLEASTARVVGRLPVEGNTQPFRLLHGGASCVLAETLGSVGAGIHAGEGRVAVGIEISATHHRSAERGHITGVATPVHLGRSLTTWEIAITDDEDRRICTSRLTCMIRDSG</sequence>
<dbReference type="PANTHER" id="PTHR43240">
    <property type="entry name" value="1,4-DIHYDROXY-2-NAPHTHOYL-COA THIOESTERASE 1"/>
    <property type="match status" value="1"/>
</dbReference>
<protein>
    <submittedName>
        <fullName evidence="4">Hotdog fold thioesterase</fullName>
    </submittedName>
</protein>
<dbReference type="NCBIfam" id="TIGR00369">
    <property type="entry name" value="unchar_dom_1"/>
    <property type="match status" value="1"/>
</dbReference>
<dbReference type="InterPro" id="IPR029069">
    <property type="entry name" value="HotDog_dom_sf"/>
</dbReference>
<dbReference type="RefSeq" id="WP_123200046.1">
    <property type="nucleotide sequence ID" value="NZ_RJMB01000003.1"/>
</dbReference>
<accession>A0A3N0EFE0</accession>
<dbReference type="SUPFAM" id="SSF54637">
    <property type="entry name" value="Thioesterase/thiol ester dehydrase-isomerase"/>
    <property type="match status" value="1"/>
</dbReference>
<evidence type="ECO:0000259" key="3">
    <source>
        <dbReference type="Pfam" id="PF03061"/>
    </source>
</evidence>
<evidence type="ECO:0000256" key="2">
    <source>
        <dbReference type="ARBA" id="ARBA00022801"/>
    </source>
</evidence>
<comment type="caution">
    <text evidence="4">The sequence shown here is derived from an EMBL/GenBank/DDBJ whole genome shotgun (WGS) entry which is preliminary data.</text>
</comment>
<dbReference type="EMBL" id="RJMB01000003">
    <property type="protein sequence ID" value="RNL86521.1"/>
    <property type="molecule type" value="Genomic_DNA"/>
</dbReference>
<dbReference type="AlphaFoldDB" id="A0A3N0EFE0"/>
<evidence type="ECO:0000313" key="4">
    <source>
        <dbReference type="EMBL" id="RNL86521.1"/>
    </source>
</evidence>
<comment type="similarity">
    <text evidence="1">Belongs to the thioesterase PaaI family.</text>
</comment>
<keyword evidence="2" id="KW-0378">Hydrolase</keyword>
<dbReference type="OrthoDB" id="9798208at2"/>
<dbReference type="Pfam" id="PF03061">
    <property type="entry name" value="4HBT"/>
    <property type="match status" value="1"/>
</dbReference>
<dbReference type="InterPro" id="IPR003736">
    <property type="entry name" value="PAAI_dom"/>
</dbReference>
<dbReference type="Gene3D" id="3.10.129.10">
    <property type="entry name" value="Hotdog Thioesterase"/>
    <property type="match status" value="1"/>
</dbReference>
<feature type="domain" description="Thioesterase" evidence="3">
    <location>
        <begin position="52"/>
        <end position="127"/>
    </location>
</feature>